<dbReference type="Pfam" id="PF25555">
    <property type="entry name" value="RAB3A-like_C"/>
    <property type="match status" value="1"/>
</dbReference>
<sequence>MSAQNKEEVKPIDKQVTTKDIANLYSHLQTMIDNVPKSPRYKQPSPDLPLTPTASSSSLNIASPTTSTSKSLPTRSAKEPDCPCHHILVSKDSQHCALCDDVIPILAEIQDDREKKRNEIEEIKSLLKKEQVEAEQQQKKVIVLTKKEKELSEKIKATVEQYKSLQKDLVVLEKKYEFEKTEAEKAKKDKAAVENELEDLSQRLFEEANGMVANEKREKHQLEIQYRHLQEELKLCREQVEAEELQLRELKQKMCAMEEAREKSNSVSNLANSSTTSLEDSLLEDDPVHAQRASRDMSGLFTHEDNTVEVQETTDPMAINEFKAFFQLDQSIPIRKLHSATSFMKCSLTEDVEPCLRFGPNSRLSPKKLYEAILLNTCFIEETPYGFAIEQAKRPYDMPLRISASKNMIWERLSSAPVAVFTGCQACGRVTKDLPYRFRISMVDDWACIDRYCRDRLVAVCEFYTFIRNIRQGYYNGRTLNDLYGENIRLKLQMFYARMGTLSQTLQNMGIKGDTIGHASPPNMVIPPPISESETDTPAVVPVDGNTAAATNTTNAIDNNNENDIHTMDDHASIEAYTDKHTASIDDDKASVTSSQAESNISHKISDDEEEEPKTASTHPENAEESESTSVHSQDSNEPKNTSVQSKNAEEPKTASVHPQNASWADL</sequence>
<dbReference type="OrthoDB" id="5560525at2759"/>
<evidence type="ECO:0000259" key="4">
    <source>
        <dbReference type="Pfam" id="PF06428"/>
    </source>
</evidence>
<dbReference type="STRING" id="101091.A0A1C7NCJ5"/>
<feature type="compositionally biased region" description="Polar residues" evidence="3">
    <location>
        <begin position="657"/>
        <end position="667"/>
    </location>
</feature>
<keyword evidence="1 2" id="KW-0175">Coiled coil</keyword>
<feature type="region of interest" description="Disordered" evidence="3">
    <location>
        <begin position="583"/>
        <end position="667"/>
    </location>
</feature>
<protein>
    <submittedName>
        <fullName evidence="5">Rab guanine nucleotide exchange factor SEC2</fullName>
    </submittedName>
</protein>
<dbReference type="Gene3D" id="6.10.140.910">
    <property type="match status" value="1"/>
</dbReference>
<reference evidence="5 6" key="1">
    <citation type="submission" date="2016-03" db="EMBL/GenBank/DDBJ databases">
        <title>Choanephora cucurbitarum.</title>
        <authorList>
            <person name="Min B."/>
            <person name="Park H."/>
            <person name="Park J.-H."/>
            <person name="Shin H.-D."/>
            <person name="Choi I.-G."/>
        </authorList>
    </citation>
    <scope>NUCLEOTIDE SEQUENCE [LARGE SCALE GENOMIC DNA]</scope>
    <source>
        <strain evidence="5 6">KUS-F28377</strain>
    </source>
</reference>
<organism evidence="5 6">
    <name type="scientific">Choanephora cucurbitarum</name>
    <dbReference type="NCBI Taxonomy" id="101091"/>
    <lineage>
        <taxon>Eukaryota</taxon>
        <taxon>Fungi</taxon>
        <taxon>Fungi incertae sedis</taxon>
        <taxon>Mucoromycota</taxon>
        <taxon>Mucoromycotina</taxon>
        <taxon>Mucoromycetes</taxon>
        <taxon>Mucorales</taxon>
        <taxon>Mucorineae</taxon>
        <taxon>Choanephoraceae</taxon>
        <taxon>Choanephoroideae</taxon>
        <taxon>Choanephora</taxon>
    </lineage>
</organism>
<feature type="compositionally biased region" description="Polar residues" evidence="3">
    <location>
        <begin position="628"/>
        <end position="647"/>
    </location>
</feature>
<evidence type="ECO:0000256" key="2">
    <source>
        <dbReference type="SAM" id="Coils"/>
    </source>
</evidence>
<dbReference type="InParanoid" id="A0A1C7NCJ5"/>
<dbReference type="CDD" id="cd21044">
    <property type="entry name" value="Rab11BD_RAB3IP_like"/>
    <property type="match status" value="1"/>
</dbReference>
<dbReference type="FunCoup" id="A0A1C7NCJ5">
    <property type="interactions" value="7"/>
</dbReference>
<feature type="region of interest" description="Disordered" evidence="3">
    <location>
        <begin position="34"/>
        <end position="80"/>
    </location>
</feature>
<dbReference type="GO" id="GO:0070319">
    <property type="term" value="C:Golgi to plasma membrane transport vesicle"/>
    <property type="evidence" value="ECO:0007669"/>
    <property type="project" value="TreeGrafter"/>
</dbReference>
<feature type="domain" description="GDP/GTP exchange factor Sec2 N-terminal" evidence="4">
    <location>
        <begin position="119"/>
        <end position="258"/>
    </location>
</feature>
<dbReference type="PANTHER" id="PTHR14430:SF0">
    <property type="entry name" value="SEC2P DOMAIN-CONTAINING PROTEIN"/>
    <property type="match status" value="1"/>
</dbReference>
<feature type="compositionally biased region" description="Polar residues" evidence="3">
    <location>
        <begin position="591"/>
        <end position="603"/>
    </location>
</feature>
<feature type="region of interest" description="Disordered" evidence="3">
    <location>
        <begin position="261"/>
        <end position="281"/>
    </location>
</feature>
<dbReference type="PANTHER" id="PTHR14430">
    <property type="entry name" value="RABIN3-RELATED"/>
    <property type="match status" value="1"/>
</dbReference>
<evidence type="ECO:0000256" key="1">
    <source>
        <dbReference type="ARBA" id="ARBA00023054"/>
    </source>
</evidence>
<feature type="compositionally biased region" description="Low complexity" evidence="3">
    <location>
        <begin position="44"/>
        <end position="75"/>
    </location>
</feature>
<keyword evidence="6" id="KW-1185">Reference proteome</keyword>
<dbReference type="InterPro" id="IPR009449">
    <property type="entry name" value="Sec2_N"/>
</dbReference>
<dbReference type="Pfam" id="PF06428">
    <property type="entry name" value="Sec2p"/>
    <property type="match status" value="1"/>
</dbReference>
<dbReference type="SUPFAM" id="SSF144284">
    <property type="entry name" value="Sec2 N-terminal region"/>
    <property type="match status" value="1"/>
</dbReference>
<accession>A0A1C7NCJ5</accession>
<proteinExistence type="predicted"/>
<evidence type="ECO:0000313" key="6">
    <source>
        <dbReference type="Proteomes" id="UP000093000"/>
    </source>
</evidence>
<dbReference type="InterPro" id="IPR040351">
    <property type="entry name" value="RAB3IL/RAB3IP/Sec2"/>
</dbReference>
<dbReference type="AlphaFoldDB" id="A0A1C7NCJ5"/>
<gene>
    <name evidence="5" type="primary">SEC2</name>
    <name evidence="5" type="ORF">A0J61_06873</name>
</gene>
<dbReference type="Proteomes" id="UP000093000">
    <property type="component" value="Unassembled WGS sequence"/>
</dbReference>
<evidence type="ECO:0000313" key="5">
    <source>
        <dbReference type="EMBL" id="OBZ85074.1"/>
    </source>
</evidence>
<name>A0A1C7NCJ5_9FUNG</name>
<dbReference type="GO" id="GO:0005085">
    <property type="term" value="F:guanyl-nucleotide exchange factor activity"/>
    <property type="evidence" value="ECO:0007669"/>
    <property type="project" value="InterPro"/>
</dbReference>
<dbReference type="GO" id="GO:0051286">
    <property type="term" value="C:cell tip"/>
    <property type="evidence" value="ECO:0007669"/>
    <property type="project" value="TreeGrafter"/>
</dbReference>
<evidence type="ECO:0000256" key="3">
    <source>
        <dbReference type="SAM" id="MobiDB-lite"/>
    </source>
</evidence>
<dbReference type="GO" id="GO:0006887">
    <property type="term" value="P:exocytosis"/>
    <property type="evidence" value="ECO:0007669"/>
    <property type="project" value="TreeGrafter"/>
</dbReference>
<dbReference type="EMBL" id="LUGH01000436">
    <property type="protein sequence ID" value="OBZ85074.1"/>
    <property type="molecule type" value="Genomic_DNA"/>
</dbReference>
<comment type="caution">
    <text evidence="5">The sequence shown here is derived from an EMBL/GenBank/DDBJ whole genome shotgun (WGS) entry which is preliminary data.</text>
</comment>
<feature type="coiled-coil region" evidence="2">
    <location>
        <begin position="106"/>
        <end position="253"/>
    </location>
</feature>